<dbReference type="GO" id="GO:0008168">
    <property type="term" value="F:methyltransferase activity"/>
    <property type="evidence" value="ECO:0007669"/>
    <property type="project" value="UniProtKB-KW"/>
</dbReference>
<keyword evidence="5" id="KW-1185">Reference proteome</keyword>
<dbReference type="CDD" id="cd02440">
    <property type="entry name" value="AdoMet_MTases"/>
    <property type="match status" value="1"/>
</dbReference>
<gene>
    <name evidence="4" type="ORF">HDA36_002593</name>
</gene>
<evidence type="ECO:0000256" key="2">
    <source>
        <dbReference type="ARBA" id="ARBA00022679"/>
    </source>
</evidence>
<dbReference type="GO" id="GO:0032259">
    <property type="term" value="P:methylation"/>
    <property type="evidence" value="ECO:0007669"/>
    <property type="project" value="UniProtKB-KW"/>
</dbReference>
<evidence type="ECO:0000313" key="5">
    <source>
        <dbReference type="Proteomes" id="UP000572635"/>
    </source>
</evidence>
<dbReference type="InterPro" id="IPR029063">
    <property type="entry name" value="SAM-dependent_MTases_sf"/>
</dbReference>
<proteinExistence type="predicted"/>
<evidence type="ECO:0000256" key="1">
    <source>
        <dbReference type="ARBA" id="ARBA00022603"/>
    </source>
</evidence>
<dbReference type="AlphaFoldDB" id="A0A7W8QM30"/>
<accession>A0A7W8QM30</accession>
<reference evidence="4 5" key="1">
    <citation type="submission" date="2020-08" db="EMBL/GenBank/DDBJ databases">
        <title>Sequencing the genomes of 1000 actinobacteria strains.</title>
        <authorList>
            <person name="Klenk H.-P."/>
        </authorList>
    </citation>
    <scope>NUCLEOTIDE SEQUENCE [LARGE SCALE GENOMIC DNA]</scope>
    <source>
        <strain evidence="4 5">DSM 44551</strain>
    </source>
</reference>
<name>A0A7W8QM30_9ACTN</name>
<sequence length="216" mass="23269">MTRPAYQEAVRASYNAIAADYDEHFADQLSGKPLDRAVLAGFAELVRGGGPVVDVGCGPGRVTAHLASLGLDVHGVDLSPGMLAVARRLHPELRFEEGSMTALDVPEGGFGAVVAWYSLIHILPEEVPGALAGFHRALAPGGRLLLGFQVGEEPLSFTEAFGHRVELDFHRWMPERMAALAEQAGFAIEARLHRERLPDETAPQAFLIARRTEADG</sequence>
<dbReference type="PANTHER" id="PTHR43861">
    <property type="entry name" value="TRANS-ACONITATE 2-METHYLTRANSFERASE-RELATED"/>
    <property type="match status" value="1"/>
</dbReference>
<comment type="caution">
    <text evidence="4">The sequence shown here is derived from an EMBL/GenBank/DDBJ whole genome shotgun (WGS) entry which is preliminary data.</text>
</comment>
<evidence type="ECO:0000259" key="3">
    <source>
        <dbReference type="Pfam" id="PF13649"/>
    </source>
</evidence>
<protein>
    <submittedName>
        <fullName evidence="4">SAM-dependent methyltransferase</fullName>
    </submittedName>
</protein>
<dbReference type="Pfam" id="PF13649">
    <property type="entry name" value="Methyltransf_25"/>
    <property type="match status" value="1"/>
</dbReference>
<dbReference type="EMBL" id="JACHDB010000001">
    <property type="protein sequence ID" value="MBB5432509.1"/>
    <property type="molecule type" value="Genomic_DNA"/>
</dbReference>
<feature type="domain" description="Methyltransferase" evidence="3">
    <location>
        <begin position="52"/>
        <end position="142"/>
    </location>
</feature>
<dbReference type="Proteomes" id="UP000572635">
    <property type="component" value="Unassembled WGS sequence"/>
</dbReference>
<evidence type="ECO:0000313" key="4">
    <source>
        <dbReference type="EMBL" id="MBB5432509.1"/>
    </source>
</evidence>
<dbReference type="RefSeq" id="WP_184392068.1">
    <property type="nucleotide sequence ID" value="NZ_BAAAJD010000043.1"/>
</dbReference>
<keyword evidence="1 4" id="KW-0489">Methyltransferase</keyword>
<dbReference type="PANTHER" id="PTHR43861:SF1">
    <property type="entry name" value="TRANS-ACONITATE 2-METHYLTRANSFERASE"/>
    <property type="match status" value="1"/>
</dbReference>
<dbReference type="InterPro" id="IPR041698">
    <property type="entry name" value="Methyltransf_25"/>
</dbReference>
<dbReference type="Gene3D" id="3.40.50.150">
    <property type="entry name" value="Vaccinia Virus protein VP39"/>
    <property type="match status" value="1"/>
</dbReference>
<dbReference type="SUPFAM" id="SSF53335">
    <property type="entry name" value="S-adenosyl-L-methionine-dependent methyltransferases"/>
    <property type="match status" value="1"/>
</dbReference>
<organism evidence="4 5">
    <name type="scientific">Nocardiopsis composta</name>
    <dbReference type="NCBI Taxonomy" id="157465"/>
    <lineage>
        <taxon>Bacteria</taxon>
        <taxon>Bacillati</taxon>
        <taxon>Actinomycetota</taxon>
        <taxon>Actinomycetes</taxon>
        <taxon>Streptosporangiales</taxon>
        <taxon>Nocardiopsidaceae</taxon>
        <taxon>Nocardiopsis</taxon>
    </lineage>
</organism>
<keyword evidence="2 4" id="KW-0808">Transferase</keyword>